<sequence>MQYRRTQVTMILSRSTLASAILLLVTLVPYLASCLTIRVPPYENQCFFEDLVVGQSVTITYQVGDGGNLDIDFWVSDPSQGILHIINKESTGTYTFQPKTEGKYTYCFSNQMSSQHEKTVQFAVFGADKPPSDPKAIVDPVMDVVNELARDIHAIKEEQQFVVIRERQHRDAAEAVNGRVTTWGLFQTAVLVGVCMFQVYYLKHFFEVKRVL</sequence>
<keyword evidence="6 9" id="KW-0472">Membrane</keyword>
<evidence type="ECO:0000256" key="5">
    <source>
        <dbReference type="ARBA" id="ARBA00022989"/>
    </source>
</evidence>
<dbReference type="GO" id="GO:0012505">
    <property type="term" value="C:endomembrane system"/>
    <property type="evidence" value="ECO:0007669"/>
    <property type="project" value="UniProtKB-SubCell"/>
</dbReference>
<evidence type="ECO:0000256" key="4">
    <source>
        <dbReference type="ARBA" id="ARBA00022729"/>
    </source>
</evidence>
<protein>
    <submittedName>
        <fullName evidence="11">Emp24/gp25L/p24 family/GOLD-domain-containing protein</fullName>
    </submittedName>
</protein>
<dbReference type="SUPFAM" id="SSF101576">
    <property type="entry name" value="Supernatant protein factor (SPF), C-terminal domain"/>
    <property type="match status" value="1"/>
</dbReference>
<dbReference type="Pfam" id="PF01105">
    <property type="entry name" value="EMP24_GP25L"/>
    <property type="match status" value="1"/>
</dbReference>
<reference evidence="11 12" key="1">
    <citation type="submission" date="2016-07" db="EMBL/GenBank/DDBJ databases">
        <title>Pervasive Adenine N6-methylation of Active Genes in Fungi.</title>
        <authorList>
            <consortium name="DOE Joint Genome Institute"/>
            <person name="Mondo S.J."/>
            <person name="Dannebaum R.O."/>
            <person name="Kuo R.C."/>
            <person name="Labutti K."/>
            <person name="Haridas S."/>
            <person name="Kuo A."/>
            <person name="Salamov A."/>
            <person name="Ahrendt S.R."/>
            <person name="Lipzen A."/>
            <person name="Sullivan W."/>
            <person name="Andreopoulos W.B."/>
            <person name="Clum A."/>
            <person name="Lindquist E."/>
            <person name="Daum C."/>
            <person name="Ramamoorthy G.K."/>
            <person name="Gryganskyi A."/>
            <person name="Culley D."/>
            <person name="Magnuson J.K."/>
            <person name="James T.Y."/>
            <person name="O'Malley M.A."/>
            <person name="Stajich J.E."/>
            <person name="Spatafora J.W."/>
            <person name="Visel A."/>
            <person name="Grigoriev I.V."/>
        </authorList>
    </citation>
    <scope>NUCLEOTIDE SEQUENCE [LARGE SCALE GENOMIC DNA]</scope>
    <source>
        <strain evidence="11 12">PL171</strain>
    </source>
</reference>
<comment type="subcellular location">
    <subcellularLocation>
        <location evidence="7">Endomembrane system</location>
        <topology evidence="7">Single-pass membrane protein</topology>
    </subcellularLocation>
    <subcellularLocation>
        <location evidence="1 8">Membrane</location>
        <topology evidence="1 8">Single-pass type I membrane protein</topology>
    </subcellularLocation>
</comment>
<evidence type="ECO:0000256" key="6">
    <source>
        <dbReference type="ARBA" id="ARBA00023136"/>
    </source>
</evidence>
<dbReference type="EMBL" id="MCFL01000005">
    <property type="protein sequence ID" value="ORZ39351.1"/>
    <property type="molecule type" value="Genomic_DNA"/>
</dbReference>
<keyword evidence="4" id="KW-0732">Signal</keyword>
<dbReference type="STRING" id="765915.A0A1Y2I047"/>
<dbReference type="InterPro" id="IPR015720">
    <property type="entry name" value="Emp24-like"/>
</dbReference>
<accession>A0A1Y2I047</accession>
<evidence type="ECO:0000313" key="12">
    <source>
        <dbReference type="Proteomes" id="UP000193411"/>
    </source>
</evidence>
<evidence type="ECO:0000256" key="9">
    <source>
        <dbReference type="SAM" id="Phobius"/>
    </source>
</evidence>
<comment type="caution">
    <text evidence="11">The sequence shown here is derived from an EMBL/GenBank/DDBJ whole genome shotgun (WGS) entry which is preliminary data.</text>
</comment>
<evidence type="ECO:0000256" key="2">
    <source>
        <dbReference type="ARBA" id="ARBA00007104"/>
    </source>
</evidence>
<dbReference type="OrthoDB" id="1929172at2759"/>
<dbReference type="InterPro" id="IPR036598">
    <property type="entry name" value="GOLD_dom_sf"/>
</dbReference>
<dbReference type="PROSITE" id="PS50866">
    <property type="entry name" value="GOLD"/>
    <property type="match status" value="1"/>
</dbReference>
<dbReference type="SMART" id="SM01190">
    <property type="entry name" value="EMP24_GP25L"/>
    <property type="match status" value="1"/>
</dbReference>
<evidence type="ECO:0000256" key="1">
    <source>
        <dbReference type="ARBA" id="ARBA00004479"/>
    </source>
</evidence>
<dbReference type="AlphaFoldDB" id="A0A1Y2I047"/>
<proteinExistence type="inferred from homology"/>
<feature type="domain" description="GOLD" evidence="10">
    <location>
        <begin position="44"/>
        <end position="126"/>
    </location>
</feature>
<organism evidence="11 12">
    <name type="scientific">Catenaria anguillulae PL171</name>
    <dbReference type="NCBI Taxonomy" id="765915"/>
    <lineage>
        <taxon>Eukaryota</taxon>
        <taxon>Fungi</taxon>
        <taxon>Fungi incertae sedis</taxon>
        <taxon>Blastocladiomycota</taxon>
        <taxon>Blastocladiomycetes</taxon>
        <taxon>Blastocladiales</taxon>
        <taxon>Catenariaceae</taxon>
        <taxon>Catenaria</taxon>
    </lineage>
</organism>
<keyword evidence="5 9" id="KW-1133">Transmembrane helix</keyword>
<evidence type="ECO:0000256" key="3">
    <source>
        <dbReference type="ARBA" id="ARBA00022692"/>
    </source>
</evidence>
<dbReference type="Proteomes" id="UP000193411">
    <property type="component" value="Unassembled WGS sequence"/>
</dbReference>
<dbReference type="GO" id="GO:0016020">
    <property type="term" value="C:membrane"/>
    <property type="evidence" value="ECO:0007669"/>
    <property type="project" value="UniProtKB-SubCell"/>
</dbReference>
<gene>
    <name evidence="11" type="ORF">BCR44DRAFT_1386910</name>
</gene>
<keyword evidence="3 8" id="KW-0812">Transmembrane</keyword>
<evidence type="ECO:0000256" key="8">
    <source>
        <dbReference type="RuleBase" id="RU003827"/>
    </source>
</evidence>
<name>A0A1Y2I047_9FUNG</name>
<evidence type="ECO:0000313" key="11">
    <source>
        <dbReference type="EMBL" id="ORZ39351.1"/>
    </source>
</evidence>
<keyword evidence="12" id="KW-1185">Reference proteome</keyword>
<comment type="similarity">
    <text evidence="2 8">Belongs to the EMP24/GP25L family.</text>
</comment>
<evidence type="ECO:0000256" key="7">
    <source>
        <dbReference type="ARBA" id="ARBA00037847"/>
    </source>
</evidence>
<dbReference type="PANTHER" id="PTHR22811">
    <property type="entry name" value="TRANSMEMBRANE EMP24 DOMAIN-CONTAINING PROTEIN"/>
    <property type="match status" value="1"/>
</dbReference>
<dbReference type="InterPro" id="IPR009038">
    <property type="entry name" value="GOLD_dom"/>
</dbReference>
<evidence type="ECO:0000259" key="10">
    <source>
        <dbReference type="PROSITE" id="PS50866"/>
    </source>
</evidence>
<feature type="transmembrane region" description="Helical" evidence="9">
    <location>
        <begin position="183"/>
        <end position="202"/>
    </location>
</feature>